<keyword evidence="4 8" id="KW-0406">Ion transport</keyword>
<keyword evidence="6 8" id="KW-0139">CF(1)</keyword>
<evidence type="ECO:0000313" key="12">
    <source>
        <dbReference type="Proteomes" id="UP000526033"/>
    </source>
</evidence>
<dbReference type="SUPFAM" id="SSF46604">
    <property type="entry name" value="Epsilon subunit of F1F0-ATP synthase C-terminal domain"/>
    <property type="match status" value="1"/>
</dbReference>
<evidence type="ECO:0000313" key="11">
    <source>
        <dbReference type="EMBL" id="NMB69876.1"/>
    </source>
</evidence>
<dbReference type="InterPro" id="IPR001469">
    <property type="entry name" value="ATP_synth_F1_dsu/esu"/>
</dbReference>
<comment type="function">
    <text evidence="8">Produces ATP from ADP in the presence of a proton gradient across the membrane.</text>
</comment>
<accession>A0A7X9HH01</accession>
<keyword evidence="8" id="KW-1003">Cell membrane</keyword>
<keyword evidence="8" id="KW-0375">Hydrogen ion transport</keyword>
<keyword evidence="5 8" id="KW-0472">Membrane</keyword>
<evidence type="ECO:0000256" key="7">
    <source>
        <dbReference type="ARBA" id="ARBA00023310"/>
    </source>
</evidence>
<evidence type="ECO:0000256" key="4">
    <source>
        <dbReference type="ARBA" id="ARBA00023065"/>
    </source>
</evidence>
<keyword evidence="3 8" id="KW-0813">Transport</keyword>
<sequence length="138" mass="15349">MQLTLATPERKLYENTEILKLVVPTMQGEITVLPQHVPLMSSLSRGEMQVQLADKQTEAVFVSGGVIQVVDNFINILANVAEKAHEIDEAATEEAIRRAQLQAQEKVENVDMADIQAKLANDIARLKLISKYKGKKTH</sequence>
<dbReference type="InterPro" id="IPR036794">
    <property type="entry name" value="ATP_F1_dsu/esu_C_sf"/>
</dbReference>
<dbReference type="PANTHER" id="PTHR13822:SF10">
    <property type="entry name" value="ATP SYNTHASE EPSILON CHAIN, CHLOROPLASTIC"/>
    <property type="match status" value="1"/>
</dbReference>
<reference evidence="11 12" key="1">
    <citation type="journal article" date="2020" name="Biotechnol. Biofuels">
        <title>New insights from the biogas microbiome by comprehensive genome-resolved metagenomics of nearly 1600 species originating from multiple anaerobic digesters.</title>
        <authorList>
            <person name="Campanaro S."/>
            <person name="Treu L."/>
            <person name="Rodriguez-R L.M."/>
            <person name="Kovalovszki A."/>
            <person name="Ziels R.M."/>
            <person name="Maus I."/>
            <person name="Zhu X."/>
            <person name="Kougias P.G."/>
            <person name="Basile A."/>
            <person name="Luo G."/>
            <person name="Schluter A."/>
            <person name="Konstantinidis K.T."/>
            <person name="Angelidaki I."/>
        </authorList>
    </citation>
    <scope>NUCLEOTIDE SEQUENCE [LARGE SCALE GENOMIC DNA]</scope>
    <source>
        <strain evidence="11">AS27yjCOA_165</strain>
    </source>
</reference>
<evidence type="ECO:0000256" key="8">
    <source>
        <dbReference type="HAMAP-Rule" id="MF_00530"/>
    </source>
</evidence>
<dbReference type="InterPro" id="IPR036771">
    <property type="entry name" value="ATPsynth_dsu/esu_N"/>
</dbReference>
<evidence type="ECO:0000256" key="9">
    <source>
        <dbReference type="RuleBase" id="RU003656"/>
    </source>
</evidence>
<dbReference type="GO" id="GO:0045259">
    <property type="term" value="C:proton-transporting ATP synthase complex"/>
    <property type="evidence" value="ECO:0007669"/>
    <property type="project" value="UniProtKB-KW"/>
</dbReference>
<evidence type="ECO:0000256" key="6">
    <source>
        <dbReference type="ARBA" id="ARBA00023196"/>
    </source>
</evidence>
<dbReference type="SUPFAM" id="SSF51344">
    <property type="entry name" value="Epsilon subunit of F1F0-ATP synthase N-terminal domain"/>
    <property type="match status" value="1"/>
</dbReference>
<gene>
    <name evidence="8 11" type="primary">atpC</name>
    <name evidence="11" type="ORF">GYA27_01575</name>
</gene>
<evidence type="ECO:0000256" key="5">
    <source>
        <dbReference type="ARBA" id="ARBA00023136"/>
    </source>
</evidence>
<comment type="subunit">
    <text evidence="8 9">F-type ATPases have 2 components, CF(1) - the catalytic core - and CF(0) - the membrane proton channel. CF(1) has five subunits: alpha(3), beta(3), gamma(1), delta(1), epsilon(1). CF(0) has three main subunits: a, b and c.</text>
</comment>
<feature type="domain" description="ATP synthase F1 complex delta/epsilon subunit N-terminal" evidence="10">
    <location>
        <begin position="1"/>
        <end position="81"/>
    </location>
</feature>
<dbReference type="GO" id="GO:0005886">
    <property type="term" value="C:plasma membrane"/>
    <property type="evidence" value="ECO:0007669"/>
    <property type="project" value="UniProtKB-SubCell"/>
</dbReference>
<evidence type="ECO:0000256" key="2">
    <source>
        <dbReference type="ARBA" id="ARBA00005712"/>
    </source>
</evidence>
<dbReference type="HAMAP" id="MF_00530">
    <property type="entry name" value="ATP_synth_epsil_bac"/>
    <property type="match status" value="1"/>
</dbReference>
<name>A0A7X9HH01_UNCKA</name>
<dbReference type="PANTHER" id="PTHR13822">
    <property type="entry name" value="ATP SYNTHASE DELTA/EPSILON CHAIN"/>
    <property type="match status" value="1"/>
</dbReference>
<dbReference type="InterPro" id="IPR020546">
    <property type="entry name" value="ATP_synth_F1_dsu/esu_N"/>
</dbReference>
<comment type="subcellular location">
    <subcellularLocation>
        <location evidence="1 8">Cell membrane</location>
        <topology evidence="1 8">Peripheral membrane protein</topology>
    </subcellularLocation>
</comment>
<dbReference type="NCBIfam" id="TIGR01216">
    <property type="entry name" value="ATP_synt_epsi"/>
    <property type="match status" value="1"/>
</dbReference>
<dbReference type="GO" id="GO:0046933">
    <property type="term" value="F:proton-transporting ATP synthase activity, rotational mechanism"/>
    <property type="evidence" value="ECO:0007669"/>
    <property type="project" value="UniProtKB-UniRule"/>
</dbReference>
<dbReference type="AlphaFoldDB" id="A0A7X9HH01"/>
<evidence type="ECO:0000259" key="10">
    <source>
        <dbReference type="Pfam" id="PF02823"/>
    </source>
</evidence>
<comment type="similarity">
    <text evidence="2 8 9">Belongs to the ATPase epsilon chain family.</text>
</comment>
<dbReference type="GO" id="GO:0005524">
    <property type="term" value="F:ATP binding"/>
    <property type="evidence" value="ECO:0007669"/>
    <property type="project" value="UniProtKB-UniRule"/>
</dbReference>
<dbReference type="Gene3D" id="2.60.15.10">
    <property type="entry name" value="F0F1 ATP synthase delta/epsilon subunit, N-terminal"/>
    <property type="match status" value="1"/>
</dbReference>
<dbReference type="Proteomes" id="UP000526033">
    <property type="component" value="Unassembled WGS sequence"/>
</dbReference>
<protein>
    <recommendedName>
        <fullName evidence="8">ATP synthase epsilon chain</fullName>
    </recommendedName>
    <alternativeName>
        <fullName evidence="8">ATP synthase F1 sector epsilon subunit</fullName>
    </alternativeName>
    <alternativeName>
        <fullName evidence="8">F-ATPase epsilon subunit</fullName>
    </alternativeName>
</protein>
<dbReference type="Pfam" id="PF02823">
    <property type="entry name" value="ATP-synt_DE_N"/>
    <property type="match status" value="1"/>
</dbReference>
<evidence type="ECO:0000256" key="1">
    <source>
        <dbReference type="ARBA" id="ARBA00004202"/>
    </source>
</evidence>
<evidence type="ECO:0000256" key="3">
    <source>
        <dbReference type="ARBA" id="ARBA00022448"/>
    </source>
</evidence>
<comment type="caution">
    <text evidence="11">The sequence shown here is derived from an EMBL/GenBank/DDBJ whole genome shotgun (WGS) entry which is preliminary data.</text>
</comment>
<organism evidence="11 12">
    <name type="scientific">candidate division WWE3 bacterium</name>
    <dbReference type="NCBI Taxonomy" id="2053526"/>
    <lineage>
        <taxon>Bacteria</taxon>
        <taxon>Katanobacteria</taxon>
    </lineage>
</organism>
<keyword evidence="7 8" id="KW-0066">ATP synthesis</keyword>
<dbReference type="CDD" id="cd12152">
    <property type="entry name" value="F1-ATPase_delta"/>
    <property type="match status" value="1"/>
</dbReference>
<dbReference type="EMBL" id="JAAZNL010000016">
    <property type="protein sequence ID" value="NMB69876.1"/>
    <property type="molecule type" value="Genomic_DNA"/>
</dbReference>
<proteinExistence type="inferred from homology"/>